<dbReference type="InterPro" id="IPR049326">
    <property type="entry name" value="Rhodopsin_dom_fungi"/>
</dbReference>
<dbReference type="PANTHER" id="PTHR33048">
    <property type="entry name" value="PTH11-LIKE INTEGRAL MEMBRANE PROTEIN (AFU_ORTHOLOGUE AFUA_5G11245)"/>
    <property type="match status" value="1"/>
</dbReference>
<comment type="similarity">
    <text evidence="5">Belongs to the SAT4 family.</text>
</comment>
<feature type="transmembrane region" description="Helical" evidence="6">
    <location>
        <begin position="95"/>
        <end position="117"/>
    </location>
</feature>
<keyword evidence="3 6" id="KW-1133">Transmembrane helix</keyword>
<feature type="domain" description="Rhodopsin" evidence="7">
    <location>
        <begin position="34"/>
        <end position="270"/>
    </location>
</feature>
<evidence type="ECO:0000259" key="7">
    <source>
        <dbReference type="Pfam" id="PF20684"/>
    </source>
</evidence>
<accession>A0ABR0TM37</accession>
<feature type="transmembrane region" description="Helical" evidence="6">
    <location>
        <begin position="124"/>
        <end position="145"/>
    </location>
</feature>
<name>A0ABR0TM37_AURPU</name>
<proteinExistence type="inferred from homology"/>
<keyword evidence="9" id="KW-1185">Reference proteome</keyword>
<comment type="caution">
    <text evidence="8">The sequence shown here is derived from an EMBL/GenBank/DDBJ whole genome shotgun (WGS) entry which is preliminary data.</text>
</comment>
<dbReference type="Proteomes" id="UP001341245">
    <property type="component" value="Unassembled WGS sequence"/>
</dbReference>
<evidence type="ECO:0000256" key="6">
    <source>
        <dbReference type="SAM" id="Phobius"/>
    </source>
</evidence>
<comment type="subcellular location">
    <subcellularLocation>
        <location evidence="1">Membrane</location>
        <topology evidence="1">Multi-pass membrane protein</topology>
    </subcellularLocation>
</comment>
<evidence type="ECO:0000256" key="4">
    <source>
        <dbReference type="ARBA" id="ARBA00023136"/>
    </source>
</evidence>
<keyword evidence="2 6" id="KW-0812">Transmembrane</keyword>
<evidence type="ECO:0000256" key="5">
    <source>
        <dbReference type="ARBA" id="ARBA00038359"/>
    </source>
</evidence>
<evidence type="ECO:0000256" key="1">
    <source>
        <dbReference type="ARBA" id="ARBA00004141"/>
    </source>
</evidence>
<dbReference type="Pfam" id="PF20684">
    <property type="entry name" value="Fung_rhodopsin"/>
    <property type="match status" value="1"/>
</dbReference>
<organism evidence="8 9">
    <name type="scientific">Aureobasidium pullulans</name>
    <name type="common">Black yeast</name>
    <name type="synonym">Pullularia pullulans</name>
    <dbReference type="NCBI Taxonomy" id="5580"/>
    <lineage>
        <taxon>Eukaryota</taxon>
        <taxon>Fungi</taxon>
        <taxon>Dikarya</taxon>
        <taxon>Ascomycota</taxon>
        <taxon>Pezizomycotina</taxon>
        <taxon>Dothideomycetes</taxon>
        <taxon>Dothideomycetidae</taxon>
        <taxon>Dothideales</taxon>
        <taxon>Saccotheciaceae</taxon>
        <taxon>Aureobasidium</taxon>
    </lineage>
</organism>
<evidence type="ECO:0000313" key="8">
    <source>
        <dbReference type="EMBL" id="KAK6004975.1"/>
    </source>
</evidence>
<feature type="transmembrane region" description="Helical" evidence="6">
    <location>
        <begin position="246"/>
        <end position="268"/>
    </location>
</feature>
<feature type="transmembrane region" description="Helical" evidence="6">
    <location>
        <begin position="207"/>
        <end position="226"/>
    </location>
</feature>
<evidence type="ECO:0000256" key="3">
    <source>
        <dbReference type="ARBA" id="ARBA00022989"/>
    </source>
</evidence>
<keyword evidence="4 6" id="KW-0472">Membrane</keyword>
<dbReference type="InterPro" id="IPR052337">
    <property type="entry name" value="SAT4-like"/>
</dbReference>
<feature type="transmembrane region" description="Helical" evidence="6">
    <location>
        <begin position="20"/>
        <end position="38"/>
    </location>
</feature>
<gene>
    <name evidence="8" type="ORF">QM012_007754</name>
</gene>
<protein>
    <recommendedName>
        <fullName evidence="7">Rhodopsin domain-containing protein</fullName>
    </recommendedName>
</protein>
<dbReference type="EMBL" id="JASGXD010000006">
    <property type="protein sequence ID" value="KAK6004975.1"/>
    <property type="molecule type" value="Genomic_DNA"/>
</dbReference>
<sequence length="364" mass="40407">MSQVPDYWIEPSKLELMRVLNGTFLALSCFTVALRIWTRTRIVRCWGWDDKFMCLTLAVFIGECTVWLRLADVEGRPVSLANLETYAALICAEQALYIAGTICLKISLAFFFLRFLITRWSRHIVWISVILYTIIAVAMLFLVVFECGIPRNYVIKQTSGKCVSFRVQSCVGYVHGALNALTDWVFPLLAIQFLVRTKLSRMAKVSCCAILLLAVVGSVASIVRTVYIPRFGPGGNIYAKNIDPLIWTLIEGALGIIAASLATLRPLFQRCSTKTREVLQSKSTGDRSSSSKLAKSSLSSTLNCFGSTRPALVASPLESEAEKCDTIMEVPKTTTRPLHLGILSSVATETQLHTQVMDKTRTMV</sequence>
<evidence type="ECO:0000256" key="2">
    <source>
        <dbReference type="ARBA" id="ARBA00022692"/>
    </source>
</evidence>
<reference evidence="8 9" key="1">
    <citation type="submission" date="2023-11" db="EMBL/GenBank/DDBJ databases">
        <title>Draft genome sequence and annotation of the polyextremotolerant black yeast-like fungus Aureobasidium pullulans NRRL 62042.</title>
        <authorList>
            <person name="Dielentheis-Frenken M.R.E."/>
            <person name="Wibberg D."/>
            <person name="Blank L.M."/>
            <person name="Tiso T."/>
        </authorList>
    </citation>
    <scope>NUCLEOTIDE SEQUENCE [LARGE SCALE GENOMIC DNA]</scope>
    <source>
        <strain evidence="8 9">NRRL 62042</strain>
    </source>
</reference>
<dbReference type="PANTHER" id="PTHR33048:SF96">
    <property type="entry name" value="INTEGRAL MEMBRANE PROTEIN"/>
    <property type="match status" value="1"/>
</dbReference>
<evidence type="ECO:0000313" key="9">
    <source>
        <dbReference type="Proteomes" id="UP001341245"/>
    </source>
</evidence>